<dbReference type="GO" id="GO:0046872">
    <property type="term" value="F:metal ion binding"/>
    <property type="evidence" value="ECO:0007669"/>
    <property type="project" value="InterPro"/>
</dbReference>
<gene>
    <name evidence="1" type="ORF">RS030_2331</name>
</gene>
<protein>
    <submittedName>
        <fullName evidence="1">Uncharacterized protein</fullName>
    </submittedName>
</protein>
<dbReference type="Gene3D" id="3.30.830.10">
    <property type="entry name" value="Metalloenzyme, LuxS/M16 peptidase-like"/>
    <property type="match status" value="1"/>
</dbReference>
<evidence type="ECO:0000313" key="1">
    <source>
        <dbReference type="EMBL" id="KAK6588882.1"/>
    </source>
</evidence>
<evidence type="ECO:0000313" key="2">
    <source>
        <dbReference type="Proteomes" id="UP001311799"/>
    </source>
</evidence>
<dbReference type="Proteomes" id="UP001311799">
    <property type="component" value="Unassembled WGS sequence"/>
</dbReference>
<comment type="caution">
    <text evidence="1">The sequence shown here is derived from an EMBL/GenBank/DDBJ whole genome shotgun (WGS) entry which is preliminary data.</text>
</comment>
<dbReference type="SUPFAM" id="SSF63411">
    <property type="entry name" value="LuxS/MPP-like metallohydrolase"/>
    <property type="match status" value="1"/>
</dbReference>
<proteinExistence type="predicted"/>
<accession>A0AAV9XYA4</accession>
<dbReference type="AlphaFoldDB" id="A0AAV9XYA4"/>
<keyword evidence="2" id="KW-1185">Reference proteome</keyword>
<reference evidence="1 2" key="1">
    <citation type="submission" date="2023-10" db="EMBL/GenBank/DDBJ databases">
        <title>Comparative genomics analysis reveals potential genetic determinants of host preference in Cryptosporidium xiaoi.</title>
        <authorList>
            <person name="Xiao L."/>
            <person name="Li J."/>
        </authorList>
    </citation>
    <scope>NUCLEOTIDE SEQUENCE [LARGE SCALE GENOMIC DNA]</scope>
    <source>
        <strain evidence="1 2">52996</strain>
    </source>
</reference>
<organism evidence="1 2">
    <name type="scientific">Cryptosporidium xiaoi</name>
    <dbReference type="NCBI Taxonomy" id="659607"/>
    <lineage>
        <taxon>Eukaryota</taxon>
        <taxon>Sar</taxon>
        <taxon>Alveolata</taxon>
        <taxon>Apicomplexa</taxon>
        <taxon>Conoidasida</taxon>
        <taxon>Coccidia</taxon>
        <taxon>Eucoccidiorida</taxon>
        <taxon>Eimeriorina</taxon>
        <taxon>Cryptosporidiidae</taxon>
        <taxon>Cryptosporidium</taxon>
    </lineage>
</organism>
<dbReference type="InterPro" id="IPR011249">
    <property type="entry name" value="Metalloenz_LuxS/M16"/>
</dbReference>
<sequence length="1276" mass="147656">MPIETKDVFKAMLKSKKRKPQKEKKEVVKRKEFVKNKGRYFAPLKDKYKEKITSIEEELKKTKRGTKLLRFFDNVAISKSSSLDFRLGTYYEFENGVSMSIVTTEGSELSSLTLRIDITEEDIRKEKVPGLYHLMIQMLLSDKFIEIGGAWNPLEPGSFREYIRAIGGKINVQYMPSCIMVSVGCSSKDYVKMLEYFFDALYFRRKGVKRKFILRKSSIKEAVINMNINYFEQIQDETYLRFEILRDILNKDRNRMHKTTNKKSIDLLNLWSFGSENTVHNLIQEGNVEVEILAAHERIIEQKLVTVAFHSNLSNKKLFSILNDYDIPFLKECDENEEKKGIMNKLKFKIGSKGEISNDIQKYKEIKKEHDNEIEFKAPTSTLLDFKSSIVINSKLINGNPTNGELELQWIIPGFFSSLSSTKAKPLKIISHLFESGGLAEFLKKRKIINSINSGEVYFAAHSSHKLGFTIFSLILKLSDNILHKLDPKSEIIQFIVQSVFAYIYSLIRQIDLSLKDGNPESESYDDPLFQVIRDIMQIENYISNSSYQMNSEKDDYIDYFDRNFEVTETIVQNIKSHNPSEILVGNNRFYTSINVILKYLKYTLENALKPTNFVLYLTSPNFFDNNSYGHFELKIKVQDIPPIKYSNIKFDKVFLDLLSDRVNLKKYIIKMDPLISLVKKYNLVNEYDFLPKPYSLLKKSKLTFVDGNFEWNTFSSFSEPENPIEGTTPFISNPILISDHLESRLSIYYSKITYPNMTNEVYQSSLSSGIVRWYDSFDYSKLLREKKIGINLHRNPLLASFISRILFAVWITTTLTTMFTSYKRIGATVNFQPCHYYGTVLPTNCLQLYLTSPSPMFQEYITETLNLVRSVSMVNITEEIALKTKLDTINELKQAIYDSSLSNSCNDKIKKILLPEFFTFKETLEEIDKLNNKEVSLLLNKKLFIQNPYIAITGLFSHIDDPSTGIEIIKESLLLNNCFNNIENIVSDVFYSNDYRVDMKIHSILDSFNKPNKKRVLFKVNSNKETLRDDSHNDETDLESNFQYKGDFSAISLWVSVPEYDFKSKATVITLSSLIQYIFKHVYLPTTLLVNKKSLKDINLIVMPSPFVGYFGIHFIIEYLNKELFTNEDASPTVLLLDFLSFIRDSDNSDNKRSTLLNSSLPLVYRQIRTELILQLLLSQTQVVTQSSHLFSRITELLESGKYPTHEEIDEITHEKETINKIIGSIDPSDIVAYFKELIENFSMIAVESGPQTINSDVGLRKELLTKFGFEEVNN</sequence>
<name>A0AAV9XYA4_9CRYT</name>
<dbReference type="EMBL" id="JAWDEY010000022">
    <property type="protein sequence ID" value="KAK6588882.1"/>
    <property type="molecule type" value="Genomic_DNA"/>
</dbReference>